<reference evidence="2" key="1">
    <citation type="submission" date="2020-02" db="EMBL/GenBank/DDBJ databases">
        <authorList>
            <person name="Meier V. D."/>
        </authorList>
    </citation>
    <scope>NUCLEOTIDE SEQUENCE</scope>
    <source>
        <strain evidence="2">AVDCRST_MAG77</strain>
    </source>
</reference>
<dbReference type="Pfam" id="PF01547">
    <property type="entry name" value="SBP_bac_1"/>
    <property type="match status" value="1"/>
</dbReference>
<feature type="chain" id="PRO_5026731914" description="ABC transporter, substrate-binding protein (Cluster 1, maltose/g3p/polyamine/iron)" evidence="1">
    <location>
        <begin position="31"/>
        <end position="459"/>
    </location>
</feature>
<evidence type="ECO:0008006" key="3">
    <source>
        <dbReference type="Google" id="ProtNLM"/>
    </source>
</evidence>
<sequence length="459" mass="50963">MSSTVRGAVRKSRRSVLGNAAVLPAAVATACGANQTATPPATPAVVTGKVLVMSYQTSSPRLDRQVALYEEFNKEFKPKGLEVEFVNPGMDVIEKVSTMHVAGTPADMWEAASLWRQMEGLVGDITPFLTRDKIDEKQWFPDAINSMKSPVPWPPPSNAKVWGMPVSISADALAYNVELFEAAGLKPPPQDPDDRSWTMEKFLETAQKLNKGTTQFGFGGSFTPSAANEWMNGPSYFGYGPQDLATKKVTIDAPGYRSGLQWWADVFQRHRIVPTSQELSSLRSAPGQSAFLTGKIGMDRISNFPNRPDFRWGVAALPYTPNPAQPKNVSGRISVHGLYMDSESKNKEQAWQVFKYWMRPDTNQKYVWSDGHVVSPLIKTASEWSLKEFQQSVNVADAKAFLLQGQRSKVDGWWFYLLKNWTDAAKQVTPLYNDFKGGKMPVSEFAAKAQDIVTRVTSF</sequence>
<dbReference type="PROSITE" id="PS51257">
    <property type="entry name" value="PROKAR_LIPOPROTEIN"/>
    <property type="match status" value="1"/>
</dbReference>
<protein>
    <recommendedName>
        <fullName evidence="3">ABC transporter, substrate-binding protein (Cluster 1, maltose/g3p/polyamine/iron)</fullName>
    </recommendedName>
</protein>
<dbReference type="PANTHER" id="PTHR43649">
    <property type="entry name" value="ARABINOSE-BINDING PROTEIN-RELATED"/>
    <property type="match status" value="1"/>
</dbReference>
<dbReference type="InterPro" id="IPR006311">
    <property type="entry name" value="TAT_signal"/>
</dbReference>
<dbReference type="EMBL" id="CADCTC010000302">
    <property type="protein sequence ID" value="CAA9302949.1"/>
    <property type="molecule type" value="Genomic_DNA"/>
</dbReference>
<dbReference type="Gene3D" id="3.40.190.10">
    <property type="entry name" value="Periplasmic binding protein-like II"/>
    <property type="match status" value="1"/>
</dbReference>
<dbReference type="AlphaFoldDB" id="A0A6J4KG67"/>
<dbReference type="SUPFAM" id="SSF53850">
    <property type="entry name" value="Periplasmic binding protein-like II"/>
    <property type="match status" value="1"/>
</dbReference>
<evidence type="ECO:0000256" key="1">
    <source>
        <dbReference type="SAM" id="SignalP"/>
    </source>
</evidence>
<evidence type="ECO:0000313" key="2">
    <source>
        <dbReference type="EMBL" id="CAA9302949.1"/>
    </source>
</evidence>
<dbReference type="InterPro" id="IPR050490">
    <property type="entry name" value="Bact_solute-bd_prot1"/>
</dbReference>
<keyword evidence="1" id="KW-0732">Signal</keyword>
<name>A0A6J4KG67_9CHLR</name>
<accession>A0A6J4KG67</accession>
<gene>
    <name evidence="2" type="ORF">AVDCRST_MAG77-5821</name>
</gene>
<dbReference type="PROSITE" id="PS51318">
    <property type="entry name" value="TAT"/>
    <property type="match status" value="1"/>
</dbReference>
<proteinExistence type="predicted"/>
<feature type="signal peptide" evidence="1">
    <location>
        <begin position="1"/>
        <end position="30"/>
    </location>
</feature>
<organism evidence="2">
    <name type="scientific">uncultured Chloroflexota bacterium</name>
    <dbReference type="NCBI Taxonomy" id="166587"/>
    <lineage>
        <taxon>Bacteria</taxon>
        <taxon>Bacillati</taxon>
        <taxon>Chloroflexota</taxon>
        <taxon>environmental samples</taxon>
    </lineage>
</organism>
<dbReference type="InterPro" id="IPR006059">
    <property type="entry name" value="SBP"/>
</dbReference>
<dbReference type="PANTHER" id="PTHR43649:SF12">
    <property type="entry name" value="DIACETYLCHITOBIOSE BINDING PROTEIN DASA"/>
    <property type="match status" value="1"/>
</dbReference>